<evidence type="ECO:0000256" key="11">
    <source>
        <dbReference type="ARBA" id="ARBA00023033"/>
    </source>
</evidence>
<dbReference type="Pfam" id="PF00067">
    <property type="entry name" value="p450"/>
    <property type="match status" value="1"/>
</dbReference>
<organism evidence="13 14">
    <name type="scientific">Rhodofomes roseus</name>
    <dbReference type="NCBI Taxonomy" id="34475"/>
    <lineage>
        <taxon>Eukaryota</taxon>
        <taxon>Fungi</taxon>
        <taxon>Dikarya</taxon>
        <taxon>Basidiomycota</taxon>
        <taxon>Agaricomycotina</taxon>
        <taxon>Agaricomycetes</taxon>
        <taxon>Polyporales</taxon>
        <taxon>Rhodofomes</taxon>
    </lineage>
</organism>
<evidence type="ECO:0000256" key="1">
    <source>
        <dbReference type="ARBA" id="ARBA00001971"/>
    </source>
</evidence>
<keyword evidence="9" id="KW-0560">Oxidoreductase</keyword>
<name>A0ABQ8KAP5_9APHY</name>
<sequence length="91" mass="10553">MGAHKCFSCDRHTMVLHPEAFRKAREKVDRVIGTNRLPNLEDRPNLPYVDSVLKETYRWHAPLPLGIPHYITEDDESKAITCLEIPPSWQT</sequence>
<dbReference type="GeneID" id="72005029"/>
<evidence type="ECO:0000313" key="13">
    <source>
        <dbReference type="EMBL" id="KAH9834570.1"/>
    </source>
</evidence>
<gene>
    <name evidence="13" type="ORF">C8Q71DRAFT_769665</name>
</gene>
<keyword evidence="12" id="KW-0472">Membrane</keyword>
<dbReference type="Gene3D" id="1.10.630.10">
    <property type="entry name" value="Cytochrome P450"/>
    <property type="match status" value="1"/>
</dbReference>
<comment type="cofactor">
    <cofactor evidence="1">
        <name>heme</name>
        <dbReference type="ChEBI" id="CHEBI:30413"/>
    </cofactor>
</comment>
<comment type="similarity">
    <text evidence="4">Belongs to the cytochrome P450 family.</text>
</comment>
<evidence type="ECO:0000256" key="9">
    <source>
        <dbReference type="ARBA" id="ARBA00023002"/>
    </source>
</evidence>
<evidence type="ECO:0000256" key="5">
    <source>
        <dbReference type="ARBA" id="ARBA00022617"/>
    </source>
</evidence>
<comment type="subcellular location">
    <subcellularLocation>
        <location evidence="2">Membrane</location>
    </subcellularLocation>
</comment>
<dbReference type="SUPFAM" id="SSF48264">
    <property type="entry name" value="Cytochrome P450"/>
    <property type="match status" value="1"/>
</dbReference>
<keyword evidence="5" id="KW-0349">Heme</keyword>
<dbReference type="RefSeq" id="XP_047777101.1">
    <property type="nucleotide sequence ID" value="XM_047924297.1"/>
</dbReference>
<evidence type="ECO:0000256" key="8">
    <source>
        <dbReference type="ARBA" id="ARBA00022989"/>
    </source>
</evidence>
<proteinExistence type="inferred from homology"/>
<keyword evidence="8" id="KW-1133">Transmembrane helix</keyword>
<reference evidence="13 14" key="1">
    <citation type="journal article" date="2021" name="Environ. Microbiol.">
        <title>Gene family expansions and transcriptome signatures uncover fungal adaptations to wood decay.</title>
        <authorList>
            <person name="Hage H."/>
            <person name="Miyauchi S."/>
            <person name="Viragh M."/>
            <person name="Drula E."/>
            <person name="Min B."/>
            <person name="Chaduli D."/>
            <person name="Navarro D."/>
            <person name="Favel A."/>
            <person name="Norest M."/>
            <person name="Lesage-Meessen L."/>
            <person name="Balint B."/>
            <person name="Merenyi Z."/>
            <person name="de Eugenio L."/>
            <person name="Morin E."/>
            <person name="Martinez A.T."/>
            <person name="Baldrian P."/>
            <person name="Stursova M."/>
            <person name="Martinez M.J."/>
            <person name="Novotny C."/>
            <person name="Magnuson J.K."/>
            <person name="Spatafora J.W."/>
            <person name="Maurice S."/>
            <person name="Pangilinan J."/>
            <person name="Andreopoulos W."/>
            <person name="LaButti K."/>
            <person name="Hundley H."/>
            <person name="Na H."/>
            <person name="Kuo A."/>
            <person name="Barry K."/>
            <person name="Lipzen A."/>
            <person name="Henrissat B."/>
            <person name="Riley R."/>
            <person name="Ahrendt S."/>
            <person name="Nagy L.G."/>
            <person name="Grigoriev I.V."/>
            <person name="Martin F."/>
            <person name="Rosso M.N."/>
        </authorList>
    </citation>
    <scope>NUCLEOTIDE SEQUENCE [LARGE SCALE GENOMIC DNA]</scope>
    <source>
        <strain evidence="13 14">CIRM-BRFM 1785</strain>
    </source>
</reference>
<keyword evidence="11" id="KW-0503">Monooxygenase</keyword>
<evidence type="ECO:0000256" key="4">
    <source>
        <dbReference type="ARBA" id="ARBA00010617"/>
    </source>
</evidence>
<dbReference type="PANTHER" id="PTHR46300:SF2">
    <property type="entry name" value="CYTOCHROME P450 MONOOXYGENASE ALNH-RELATED"/>
    <property type="match status" value="1"/>
</dbReference>
<dbReference type="InterPro" id="IPR036396">
    <property type="entry name" value="Cyt_P450_sf"/>
</dbReference>
<dbReference type="InterPro" id="IPR001128">
    <property type="entry name" value="Cyt_P450"/>
</dbReference>
<evidence type="ECO:0000256" key="6">
    <source>
        <dbReference type="ARBA" id="ARBA00022692"/>
    </source>
</evidence>
<keyword evidence="14" id="KW-1185">Reference proteome</keyword>
<dbReference type="InterPro" id="IPR002401">
    <property type="entry name" value="Cyt_P450_E_grp-I"/>
</dbReference>
<dbReference type="EMBL" id="JADCUA010000015">
    <property type="protein sequence ID" value="KAH9834570.1"/>
    <property type="molecule type" value="Genomic_DNA"/>
</dbReference>
<dbReference type="InterPro" id="IPR050364">
    <property type="entry name" value="Cytochrome_P450_fung"/>
</dbReference>
<evidence type="ECO:0000256" key="12">
    <source>
        <dbReference type="ARBA" id="ARBA00023136"/>
    </source>
</evidence>
<comment type="caution">
    <text evidence="13">The sequence shown here is derived from an EMBL/GenBank/DDBJ whole genome shotgun (WGS) entry which is preliminary data.</text>
</comment>
<dbReference type="PANTHER" id="PTHR46300">
    <property type="entry name" value="P450, PUTATIVE (EUROFUNG)-RELATED-RELATED"/>
    <property type="match status" value="1"/>
</dbReference>
<accession>A0ABQ8KAP5</accession>
<keyword evidence="6" id="KW-0812">Transmembrane</keyword>
<protein>
    <submittedName>
        <fullName evidence="13">Cytochrome P450</fullName>
    </submittedName>
</protein>
<evidence type="ECO:0000256" key="10">
    <source>
        <dbReference type="ARBA" id="ARBA00023004"/>
    </source>
</evidence>
<keyword evidence="10" id="KW-0408">Iron</keyword>
<evidence type="ECO:0000313" key="14">
    <source>
        <dbReference type="Proteomes" id="UP000814176"/>
    </source>
</evidence>
<dbReference type="Proteomes" id="UP000814176">
    <property type="component" value="Unassembled WGS sequence"/>
</dbReference>
<keyword evidence="7" id="KW-0479">Metal-binding</keyword>
<evidence type="ECO:0000256" key="2">
    <source>
        <dbReference type="ARBA" id="ARBA00004370"/>
    </source>
</evidence>
<dbReference type="PRINTS" id="PR00463">
    <property type="entry name" value="EP450I"/>
</dbReference>
<comment type="pathway">
    <text evidence="3">Secondary metabolite biosynthesis.</text>
</comment>
<evidence type="ECO:0000256" key="3">
    <source>
        <dbReference type="ARBA" id="ARBA00005179"/>
    </source>
</evidence>
<evidence type="ECO:0000256" key="7">
    <source>
        <dbReference type="ARBA" id="ARBA00022723"/>
    </source>
</evidence>